<sequence length="275" mass="31212">MLKLAALVFGLWTSCSTNMLTLEALLGKDSRMGDWITLLQTLIIVLLSFPKRCRQRRKVPFAAIGFCSFLYYMSSSLNIWSLQYGISVPLYIVFRSSSLLMTFLCSLVFQKKPVYFWEVFFVLVTSSGLFIVSWATRPNPVEKLLDLDERGSVKGLVCILVCSFLNPLMSIVQEEVLNHQENKAEASEELLFYIQLFSLTGYIFQAKQLVSLAKDGLFSQSRISGEPLVFLLLNLVTQVFCIRFVFALSAQVNAVALQMALSVRKLLSLLLDYFR</sequence>
<dbReference type="EMBL" id="JANCYU010000026">
    <property type="protein sequence ID" value="KAK4524873.1"/>
    <property type="molecule type" value="Genomic_DNA"/>
</dbReference>
<dbReference type="GO" id="GO:0005464">
    <property type="term" value="F:UDP-xylose transmembrane transporter activity"/>
    <property type="evidence" value="ECO:0007669"/>
    <property type="project" value="TreeGrafter"/>
</dbReference>
<dbReference type="PANTHER" id="PTHR10778:SF4">
    <property type="entry name" value="NUCLEOTIDE SUGAR TRANSPORTER SLC35B4"/>
    <property type="match status" value="1"/>
</dbReference>
<feature type="transmembrane region" description="Helical" evidence="7">
    <location>
        <begin position="61"/>
        <end position="82"/>
    </location>
</feature>
<comment type="caution">
    <text evidence="8">The sequence shown here is derived from an EMBL/GenBank/DDBJ whole genome shotgun (WGS) entry which is preliminary data.</text>
</comment>
<feature type="transmembrane region" description="Helical" evidence="7">
    <location>
        <begin position="88"/>
        <end position="109"/>
    </location>
</feature>
<keyword evidence="6 7" id="KW-0472">Membrane</keyword>
<feature type="transmembrane region" description="Helical" evidence="7">
    <location>
        <begin position="32"/>
        <end position="49"/>
    </location>
</feature>
<dbReference type="InterPro" id="IPR013657">
    <property type="entry name" value="SCL35B1-4/HUT1"/>
</dbReference>
<keyword evidence="5 7" id="KW-1133">Transmembrane helix</keyword>
<dbReference type="Pfam" id="PF08449">
    <property type="entry name" value="UAA"/>
    <property type="match status" value="1"/>
</dbReference>
<evidence type="ECO:0000313" key="9">
    <source>
        <dbReference type="Proteomes" id="UP001300502"/>
    </source>
</evidence>
<evidence type="ECO:0000313" key="8">
    <source>
        <dbReference type="EMBL" id="KAK4524873.1"/>
    </source>
</evidence>
<comment type="subcellular location">
    <subcellularLocation>
        <location evidence="1">Endomembrane system</location>
        <topology evidence="1">Multi-pass membrane protein</topology>
    </subcellularLocation>
</comment>
<evidence type="ECO:0000256" key="1">
    <source>
        <dbReference type="ARBA" id="ARBA00004127"/>
    </source>
</evidence>
<dbReference type="PROSITE" id="PS51257">
    <property type="entry name" value="PROKAR_LIPOPROTEIN"/>
    <property type="match status" value="1"/>
</dbReference>
<proteinExistence type="predicted"/>
<organism evidence="8 9">
    <name type="scientific">Galdieria yellowstonensis</name>
    <dbReference type="NCBI Taxonomy" id="3028027"/>
    <lineage>
        <taxon>Eukaryota</taxon>
        <taxon>Rhodophyta</taxon>
        <taxon>Bangiophyceae</taxon>
        <taxon>Galdieriales</taxon>
        <taxon>Galdieriaceae</taxon>
        <taxon>Galdieria</taxon>
    </lineage>
</organism>
<dbReference type="PANTHER" id="PTHR10778">
    <property type="entry name" value="SOLUTE CARRIER FAMILY 35 MEMBER B"/>
    <property type="match status" value="1"/>
</dbReference>
<dbReference type="GO" id="GO:0005789">
    <property type="term" value="C:endoplasmic reticulum membrane"/>
    <property type="evidence" value="ECO:0007669"/>
    <property type="project" value="TreeGrafter"/>
</dbReference>
<name>A0AAV9IC24_9RHOD</name>
<evidence type="ECO:0000256" key="5">
    <source>
        <dbReference type="ARBA" id="ARBA00022989"/>
    </source>
</evidence>
<dbReference type="GO" id="GO:0005462">
    <property type="term" value="F:UDP-N-acetylglucosamine transmembrane transporter activity"/>
    <property type="evidence" value="ECO:0007669"/>
    <property type="project" value="TreeGrafter"/>
</dbReference>
<evidence type="ECO:0000256" key="6">
    <source>
        <dbReference type="ARBA" id="ARBA00023136"/>
    </source>
</evidence>
<accession>A0AAV9IC24</accession>
<feature type="transmembrane region" description="Helical" evidence="7">
    <location>
        <begin position="230"/>
        <end position="257"/>
    </location>
</feature>
<feature type="transmembrane region" description="Helical" evidence="7">
    <location>
        <begin position="116"/>
        <end position="136"/>
    </location>
</feature>
<evidence type="ECO:0000256" key="3">
    <source>
        <dbReference type="ARBA" id="ARBA00022597"/>
    </source>
</evidence>
<keyword evidence="2" id="KW-0813">Transport</keyword>
<evidence type="ECO:0000256" key="7">
    <source>
        <dbReference type="SAM" id="Phobius"/>
    </source>
</evidence>
<gene>
    <name evidence="8" type="ORF">GAYE_SCF06G2775</name>
</gene>
<keyword evidence="9" id="KW-1185">Reference proteome</keyword>
<evidence type="ECO:0000256" key="4">
    <source>
        <dbReference type="ARBA" id="ARBA00022692"/>
    </source>
</evidence>
<dbReference type="GO" id="GO:0000139">
    <property type="term" value="C:Golgi membrane"/>
    <property type="evidence" value="ECO:0007669"/>
    <property type="project" value="TreeGrafter"/>
</dbReference>
<keyword evidence="4 7" id="KW-0812">Transmembrane</keyword>
<protein>
    <submittedName>
        <fullName evidence="8">Uncharacterized protein</fullName>
    </submittedName>
</protein>
<dbReference type="Proteomes" id="UP001300502">
    <property type="component" value="Unassembled WGS sequence"/>
</dbReference>
<reference evidence="8 9" key="1">
    <citation type="submission" date="2022-07" db="EMBL/GenBank/DDBJ databases">
        <title>Genome-wide signatures of adaptation to extreme environments.</title>
        <authorList>
            <person name="Cho C.H."/>
            <person name="Yoon H.S."/>
        </authorList>
    </citation>
    <scope>NUCLEOTIDE SEQUENCE [LARGE SCALE GENOMIC DNA]</scope>
    <source>
        <strain evidence="8 9">108.79 E11</strain>
    </source>
</reference>
<dbReference type="AlphaFoldDB" id="A0AAV9IC24"/>
<evidence type="ECO:0000256" key="2">
    <source>
        <dbReference type="ARBA" id="ARBA00022448"/>
    </source>
</evidence>
<keyword evidence="3" id="KW-0762">Sugar transport</keyword>